<evidence type="ECO:0000313" key="2">
    <source>
        <dbReference type="EMBL" id="KAJ8397851.1"/>
    </source>
</evidence>
<comment type="caution">
    <text evidence="2">The sequence shown here is derived from an EMBL/GenBank/DDBJ whole genome shotgun (WGS) entry which is preliminary data.</text>
</comment>
<protein>
    <submittedName>
        <fullName evidence="2">Uncharacterized protein</fullName>
    </submittedName>
</protein>
<evidence type="ECO:0000256" key="1">
    <source>
        <dbReference type="SAM" id="MobiDB-lite"/>
    </source>
</evidence>
<reference evidence="2" key="1">
    <citation type="journal article" date="2023" name="Science">
        <title>Genome structures resolve the early diversification of teleost fishes.</title>
        <authorList>
            <person name="Parey E."/>
            <person name="Louis A."/>
            <person name="Montfort J."/>
            <person name="Bouchez O."/>
            <person name="Roques C."/>
            <person name="Iampietro C."/>
            <person name="Lluch J."/>
            <person name="Castinel A."/>
            <person name="Donnadieu C."/>
            <person name="Desvignes T."/>
            <person name="Floi Bucao C."/>
            <person name="Jouanno E."/>
            <person name="Wen M."/>
            <person name="Mejri S."/>
            <person name="Dirks R."/>
            <person name="Jansen H."/>
            <person name="Henkel C."/>
            <person name="Chen W.J."/>
            <person name="Zahm M."/>
            <person name="Cabau C."/>
            <person name="Klopp C."/>
            <person name="Thompson A.W."/>
            <person name="Robinson-Rechavi M."/>
            <person name="Braasch I."/>
            <person name="Lecointre G."/>
            <person name="Bobe J."/>
            <person name="Postlethwait J.H."/>
            <person name="Berthelot C."/>
            <person name="Roest Crollius H."/>
            <person name="Guiguen Y."/>
        </authorList>
    </citation>
    <scope>NUCLEOTIDE SEQUENCE</scope>
    <source>
        <strain evidence="2">NC1722</strain>
    </source>
</reference>
<accession>A0AAD7SAN4</accession>
<feature type="region of interest" description="Disordered" evidence="1">
    <location>
        <begin position="88"/>
        <end position="152"/>
    </location>
</feature>
<dbReference type="EMBL" id="JAINUG010000095">
    <property type="protein sequence ID" value="KAJ8397851.1"/>
    <property type="molecule type" value="Genomic_DNA"/>
</dbReference>
<keyword evidence="3" id="KW-1185">Reference proteome</keyword>
<dbReference type="Proteomes" id="UP001221898">
    <property type="component" value="Unassembled WGS sequence"/>
</dbReference>
<dbReference type="AlphaFoldDB" id="A0AAD7SAN4"/>
<proteinExistence type="predicted"/>
<evidence type="ECO:0000313" key="3">
    <source>
        <dbReference type="Proteomes" id="UP001221898"/>
    </source>
</evidence>
<name>A0AAD7SAN4_9TELE</name>
<gene>
    <name evidence="2" type="ORF">AAFF_G00435400</name>
</gene>
<sequence>MQTVGLIHTLEQCLNRMQTVGLIHTLEQCLNRMQTVGLIHTLEQCLNSMQTVGLIHTLEQCLNRMIQDILSLKSHSAAPPARLVNHLTQPSTPDGIPPSPFEDMSIFPSRDPGRRGTGAWRKETPVRGVSVAEKRRNRARGGKLSTQLPMLR</sequence>
<organism evidence="2 3">
    <name type="scientific">Aldrovandia affinis</name>
    <dbReference type="NCBI Taxonomy" id="143900"/>
    <lineage>
        <taxon>Eukaryota</taxon>
        <taxon>Metazoa</taxon>
        <taxon>Chordata</taxon>
        <taxon>Craniata</taxon>
        <taxon>Vertebrata</taxon>
        <taxon>Euteleostomi</taxon>
        <taxon>Actinopterygii</taxon>
        <taxon>Neopterygii</taxon>
        <taxon>Teleostei</taxon>
        <taxon>Notacanthiformes</taxon>
        <taxon>Halosauridae</taxon>
        <taxon>Aldrovandia</taxon>
    </lineage>
</organism>